<feature type="compositionally biased region" description="Polar residues" evidence="1">
    <location>
        <begin position="99"/>
        <end position="108"/>
    </location>
</feature>
<evidence type="ECO:0000256" key="1">
    <source>
        <dbReference type="SAM" id="MobiDB-lite"/>
    </source>
</evidence>
<name>A0A7D9H4H4_9GAMM</name>
<dbReference type="AlphaFoldDB" id="A0A7D9H4H4"/>
<evidence type="ECO:0000313" key="2">
    <source>
        <dbReference type="EMBL" id="VUX55583.1"/>
    </source>
</evidence>
<organism evidence="2">
    <name type="scientific">uncultured Woeseiaceae bacterium</name>
    <dbReference type="NCBI Taxonomy" id="1983305"/>
    <lineage>
        <taxon>Bacteria</taxon>
        <taxon>Pseudomonadati</taxon>
        <taxon>Pseudomonadota</taxon>
        <taxon>Gammaproteobacteria</taxon>
        <taxon>Woeseiales</taxon>
        <taxon>Woeseiaceae</taxon>
        <taxon>environmental samples</taxon>
    </lineage>
</organism>
<sequence>MMRLDDILYEIETARLGSDPEWCKNPFRQAFVATRSSVNYAVALFGEPASGEWGWKLTGHHYAGWMPLPHKASRGVDLMLSMNPEPLLSHKKHVRSPEDNNYQDAQVI</sequence>
<dbReference type="EMBL" id="LR633967">
    <property type="protein sequence ID" value="VUX55583.1"/>
    <property type="molecule type" value="Genomic_DNA"/>
</dbReference>
<proteinExistence type="predicted"/>
<dbReference type="Pfam" id="PF12006">
    <property type="entry name" value="DUF3500"/>
    <property type="match status" value="1"/>
</dbReference>
<dbReference type="InterPro" id="IPR021889">
    <property type="entry name" value="DUF3500"/>
</dbReference>
<reference evidence="2" key="1">
    <citation type="submission" date="2019-07" db="EMBL/GenBank/DDBJ databases">
        <authorList>
            <person name="Weber M."/>
            <person name="Kostadinov I."/>
            <person name="Kostadinov D I."/>
        </authorList>
    </citation>
    <scope>NUCLEOTIDE SEQUENCE</scope>
    <source>
        <strain evidence="2">Gfbio:sag-sample-m06:053724c1-46a9-4a36-b237-ea2bf867836b</strain>
    </source>
</reference>
<feature type="region of interest" description="Disordered" evidence="1">
    <location>
        <begin position="89"/>
        <end position="108"/>
    </location>
</feature>
<gene>
    <name evidence="2" type="ORF">JTBM06_V1_50022</name>
</gene>
<accession>A0A7D9H4H4</accession>
<protein>
    <submittedName>
        <fullName evidence="2">Uncharacterized protein</fullName>
    </submittedName>
</protein>